<dbReference type="Pfam" id="PF13511">
    <property type="entry name" value="DUF4124"/>
    <property type="match status" value="1"/>
</dbReference>
<evidence type="ECO:0000259" key="4">
    <source>
        <dbReference type="Pfam" id="PF13511"/>
    </source>
</evidence>
<dbReference type="SUPFAM" id="SSF52833">
    <property type="entry name" value="Thioredoxin-like"/>
    <property type="match status" value="1"/>
</dbReference>
<evidence type="ECO:0000313" key="5">
    <source>
        <dbReference type="EMBL" id="GCL61049.1"/>
    </source>
</evidence>
<gene>
    <name evidence="5" type="ORF">AQPW35_01300</name>
</gene>
<keyword evidence="6" id="KW-1185">Reference proteome</keyword>
<evidence type="ECO:0000256" key="2">
    <source>
        <dbReference type="SAM" id="SignalP"/>
    </source>
</evidence>
<organism evidence="5 6">
    <name type="scientific">Pseudaquabacterium pictum</name>
    <dbReference type="NCBI Taxonomy" id="2315236"/>
    <lineage>
        <taxon>Bacteria</taxon>
        <taxon>Pseudomonadati</taxon>
        <taxon>Pseudomonadota</taxon>
        <taxon>Betaproteobacteria</taxon>
        <taxon>Burkholderiales</taxon>
        <taxon>Sphaerotilaceae</taxon>
        <taxon>Pseudaquabacterium</taxon>
    </lineage>
</organism>
<comment type="caution">
    <text evidence="5">The sequence shown here is derived from an EMBL/GenBank/DDBJ whole genome shotgun (WGS) entry which is preliminary data.</text>
</comment>
<protein>
    <submittedName>
        <fullName evidence="5">Uncharacterized protein</fullName>
    </submittedName>
</protein>
<dbReference type="EMBL" id="BJCL01000001">
    <property type="protein sequence ID" value="GCL61049.1"/>
    <property type="molecule type" value="Genomic_DNA"/>
</dbReference>
<proteinExistence type="predicted"/>
<dbReference type="CDD" id="cd02976">
    <property type="entry name" value="NrdH"/>
    <property type="match status" value="1"/>
</dbReference>
<dbReference type="OrthoDB" id="8794394at2"/>
<name>A0A480AH14_9BURK</name>
<dbReference type="RefSeq" id="WP_137730834.1">
    <property type="nucleotide sequence ID" value="NZ_BJCL01000001.1"/>
</dbReference>
<dbReference type="AlphaFoldDB" id="A0A480AH14"/>
<evidence type="ECO:0000313" key="6">
    <source>
        <dbReference type="Proteomes" id="UP000301751"/>
    </source>
</evidence>
<dbReference type="InterPro" id="IPR036249">
    <property type="entry name" value="Thioredoxin-like_sf"/>
</dbReference>
<dbReference type="Pfam" id="PF00462">
    <property type="entry name" value="Glutaredoxin"/>
    <property type="match status" value="1"/>
</dbReference>
<dbReference type="Proteomes" id="UP000301751">
    <property type="component" value="Unassembled WGS sequence"/>
</dbReference>
<reference evidence="6" key="1">
    <citation type="submission" date="2019-03" db="EMBL/GenBank/DDBJ databases">
        <title>Aquabacterium pictum sp.nov., the first bacteriochlorophyll a-containing freshwater bacterium in the genus Aquabacterium of the class Betaproteobacteria.</title>
        <authorList>
            <person name="Hirose S."/>
            <person name="Tank M."/>
            <person name="Hara E."/>
            <person name="Tamaki H."/>
            <person name="Takaichi S."/>
            <person name="Haruta S."/>
            <person name="Hanada S."/>
        </authorList>
    </citation>
    <scope>NUCLEOTIDE SEQUENCE [LARGE SCALE GENOMIC DNA]</scope>
    <source>
        <strain evidence="6">W35</strain>
    </source>
</reference>
<accession>A0A480AH14</accession>
<evidence type="ECO:0000259" key="3">
    <source>
        <dbReference type="Pfam" id="PF00462"/>
    </source>
</evidence>
<dbReference type="InterPro" id="IPR002109">
    <property type="entry name" value="Glutaredoxin"/>
</dbReference>
<feature type="signal peptide" evidence="2">
    <location>
        <begin position="1"/>
        <end position="21"/>
    </location>
</feature>
<feature type="domain" description="DUF4124" evidence="4">
    <location>
        <begin position="10"/>
        <end position="63"/>
    </location>
</feature>
<evidence type="ECO:0000256" key="1">
    <source>
        <dbReference type="SAM" id="MobiDB-lite"/>
    </source>
</evidence>
<feature type="compositionally biased region" description="Low complexity" evidence="1">
    <location>
        <begin position="172"/>
        <end position="191"/>
    </location>
</feature>
<keyword evidence="2" id="KW-0732">Signal</keyword>
<feature type="chain" id="PRO_5019868081" evidence="2">
    <location>
        <begin position="22"/>
        <end position="204"/>
    </location>
</feature>
<dbReference type="PROSITE" id="PS51354">
    <property type="entry name" value="GLUTAREDOXIN_2"/>
    <property type="match status" value="1"/>
</dbReference>
<dbReference type="InterPro" id="IPR025392">
    <property type="entry name" value="DUF4124"/>
</dbReference>
<feature type="domain" description="Glutaredoxin" evidence="3">
    <location>
        <begin position="77"/>
        <end position="133"/>
    </location>
</feature>
<feature type="region of interest" description="Disordered" evidence="1">
    <location>
        <begin position="169"/>
        <end position="204"/>
    </location>
</feature>
<sequence>MRLQLALLIALTIAAVFPAHAQYKVVGPDGKVTYTDRPVVAPAGGQVQPLRAAVAAAAAARAPLPLELRGVAERFPVTLYTSADCPPCDSGRAMLQQRGIPFTERLVSSDDDTAALQRITNGRTVPALTVGGQALRGFLDADWQSTLDLAGYPKESKLPRGWSAGPATPLVARAPAPDAPAARPPAAAAPAPAEPAPASGGIRF</sequence>
<dbReference type="Gene3D" id="3.40.30.10">
    <property type="entry name" value="Glutaredoxin"/>
    <property type="match status" value="1"/>
</dbReference>